<feature type="region of interest" description="Disordered" evidence="1">
    <location>
        <begin position="1"/>
        <end position="73"/>
    </location>
</feature>
<dbReference type="Proteomes" id="UP000274429">
    <property type="component" value="Unassembled WGS sequence"/>
</dbReference>
<protein>
    <submittedName>
        <fullName evidence="2 4">Uncharacterized protein</fullName>
    </submittedName>
</protein>
<keyword evidence="3" id="KW-1185">Reference proteome</keyword>
<evidence type="ECO:0000313" key="3">
    <source>
        <dbReference type="Proteomes" id="UP000274429"/>
    </source>
</evidence>
<evidence type="ECO:0000313" key="2">
    <source>
        <dbReference type="EMBL" id="VDM26316.1"/>
    </source>
</evidence>
<dbReference type="WBParaSite" id="TTAC_0000514201-mRNA-1">
    <property type="protein sequence ID" value="TTAC_0000514201-mRNA-1"/>
    <property type="gene ID" value="TTAC_0000514201"/>
</dbReference>
<reference evidence="2 3" key="2">
    <citation type="submission" date="2018-11" db="EMBL/GenBank/DDBJ databases">
        <authorList>
            <consortium name="Pathogen Informatics"/>
        </authorList>
    </citation>
    <scope>NUCLEOTIDE SEQUENCE [LARGE SCALE GENOMIC DNA]</scope>
</reference>
<sequence>MTSTSENGEGRGRPIFISTSATHTMTPVPAGGLYSSSSSSASMLAASEGSKTSLDGRRKRPATNLTTPRQSSKLSLSDLTSLPFLLNLINSIVRQTPTLP</sequence>
<gene>
    <name evidence="2" type="ORF">TTAC_LOCUS5125</name>
</gene>
<name>A0A0R3WWK2_HYDTA</name>
<reference evidence="4" key="1">
    <citation type="submission" date="2017-02" db="UniProtKB">
        <authorList>
            <consortium name="WormBaseParasite"/>
        </authorList>
    </citation>
    <scope>IDENTIFICATION</scope>
</reference>
<proteinExistence type="predicted"/>
<evidence type="ECO:0000256" key="1">
    <source>
        <dbReference type="SAM" id="MobiDB-lite"/>
    </source>
</evidence>
<feature type="compositionally biased region" description="Low complexity" evidence="1">
    <location>
        <begin position="30"/>
        <end position="50"/>
    </location>
</feature>
<dbReference type="AlphaFoldDB" id="A0A0R3WWK2"/>
<dbReference type="EMBL" id="UYWX01006321">
    <property type="protein sequence ID" value="VDM26316.1"/>
    <property type="molecule type" value="Genomic_DNA"/>
</dbReference>
<accession>A0A0R3WWK2</accession>
<evidence type="ECO:0000313" key="4">
    <source>
        <dbReference type="WBParaSite" id="TTAC_0000514201-mRNA-1"/>
    </source>
</evidence>
<organism evidence="4">
    <name type="scientific">Hydatigena taeniaeformis</name>
    <name type="common">Feline tapeworm</name>
    <name type="synonym">Taenia taeniaeformis</name>
    <dbReference type="NCBI Taxonomy" id="6205"/>
    <lineage>
        <taxon>Eukaryota</taxon>
        <taxon>Metazoa</taxon>
        <taxon>Spiralia</taxon>
        <taxon>Lophotrochozoa</taxon>
        <taxon>Platyhelminthes</taxon>
        <taxon>Cestoda</taxon>
        <taxon>Eucestoda</taxon>
        <taxon>Cyclophyllidea</taxon>
        <taxon>Taeniidae</taxon>
        <taxon>Hydatigera</taxon>
    </lineage>
</organism>